<evidence type="ECO:0000313" key="6">
    <source>
        <dbReference type="EMBL" id="QPZ51155.1"/>
    </source>
</evidence>
<evidence type="ECO:0000256" key="3">
    <source>
        <dbReference type="ARBA" id="ARBA00022759"/>
    </source>
</evidence>
<organism evidence="6">
    <name type="scientific">Clavaria fumosa</name>
    <dbReference type="NCBI Taxonomy" id="264083"/>
    <lineage>
        <taxon>Eukaryota</taxon>
        <taxon>Fungi</taxon>
        <taxon>Dikarya</taxon>
        <taxon>Basidiomycota</taxon>
        <taxon>Agaricomycotina</taxon>
        <taxon>Agaricomycetes</taxon>
        <taxon>Agaricomycetidae</taxon>
        <taxon>Agaricales</taxon>
        <taxon>Clavariineae</taxon>
        <taxon>Clavariaceae</taxon>
        <taxon>Clavaria</taxon>
    </lineage>
</organism>
<dbReference type="RefSeq" id="YP_010130254.1">
    <property type="nucleotide sequence ID" value="NC_056336.1"/>
</dbReference>
<dbReference type="InterPro" id="IPR003611">
    <property type="entry name" value="NUMOD3"/>
</dbReference>
<dbReference type="GO" id="GO:0004519">
    <property type="term" value="F:endonuclease activity"/>
    <property type="evidence" value="ECO:0007669"/>
    <property type="project" value="UniProtKB-KW"/>
</dbReference>
<comment type="similarity">
    <text evidence="1">To endonucleases of group I introns of fungi and phage.</text>
</comment>
<dbReference type="SUPFAM" id="SSF64496">
    <property type="entry name" value="DNA-binding domain of intron-encoded endonucleases"/>
    <property type="match status" value="1"/>
</dbReference>
<protein>
    <submittedName>
        <fullName evidence="6">GIY-YIG endonuclease</fullName>
    </submittedName>
</protein>
<evidence type="ECO:0000256" key="4">
    <source>
        <dbReference type="ARBA" id="ARBA00022801"/>
    </source>
</evidence>
<dbReference type="Pfam" id="PF07453">
    <property type="entry name" value="NUMOD1"/>
    <property type="match status" value="1"/>
</dbReference>
<keyword evidence="2" id="KW-0540">Nuclease</keyword>
<name>A0A7T3PCX1_9AGAR</name>
<dbReference type="SMART" id="SM00497">
    <property type="entry name" value="IENR1"/>
    <property type="match status" value="1"/>
</dbReference>
<dbReference type="AlphaFoldDB" id="A0A7T3PCX1"/>
<dbReference type="EMBL" id="MT114157">
    <property type="protein sequence ID" value="QPZ51155.1"/>
    <property type="molecule type" value="Genomic_DNA"/>
</dbReference>
<dbReference type="SMART" id="SM00465">
    <property type="entry name" value="GIYc"/>
    <property type="match status" value="1"/>
</dbReference>
<dbReference type="InterPro" id="IPR003647">
    <property type="entry name" value="Intron_nuc_1_rpt"/>
</dbReference>
<keyword evidence="4" id="KW-0378">Hydrolase</keyword>
<dbReference type="InterPro" id="IPR035901">
    <property type="entry name" value="GIY-YIG_endonuc_sf"/>
</dbReference>
<dbReference type="GeneID" id="65338591"/>
<dbReference type="InterPro" id="IPR006350">
    <property type="entry name" value="Intron_endoG1"/>
</dbReference>
<keyword evidence="3 6" id="KW-0255">Endonuclease</keyword>
<geneLocation type="mitochondrion" evidence="6"/>
<keyword evidence="6" id="KW-0496">Mitochondrion</keyword>
<dbReference type="GO" id="GO:0003677">
    <property type="term" value="F:DNA binding"/>
    <property type="evidence" value="ECO:0007669"/>
    <property type="project" value="InterPro"/>
</dbReference>
<evidence type="ECO:0000259" key="5">
    <source>
        <dbReference type="PROSITE" id="PS50164"/>
    </source>
</evidence>
<dbReference type="Gene3D" id="3.40.1440.10">
    <property type="entry name" value="GIY-YIG endonuclease"/>
    <property type="match status" value="1"/>
</dbReference>
<dbReference type="NCBIfam" id="TIGR01453">
    <property type="entry name" value="grpIintron_endo"/>
    <property type="match status" value="1"/>
</dbReference>
<gene>
    <name evidence="6" type="primary">orf210</name>
</gene>
<accession>A0A7T3PCX1</accession>
<dbReference type="PROSITE" id="PS50164">
    <property type="entry name" value="GIY_YIG"/>
    <property type="match status" value="1"/>
</dbReference>
<dbReference type="InterPro" id="IPR010896">
    <property type="entry name" value="NUMOD1"/>
</dbReference>
<evidence type="ECO:0000256" key="1">
    <source>
        <dbReference type="ARBA" id="ARBA00010045"/>
    </source>
</evidence>
<dbReference type="Pfam" id="PF01541">
    <property type="entry name" value="GIY-YIG"/>
    <property type="match status" value="1"/>
</dbReference>
<sequence>MINISNLIKRKEYIGSSKDLYQRLLDHLKGRDSNIRLQRSIAKYGIESFIFVIYYWYKDPAVILTDIETEVIKSFPFEDLYNFKKEANSSLGYKHTIKAIRKMKLRLKDKTKHPMYGKKHSIFALGKISKPGVKNPMFNKKHTIETKKKMSLAKSKTPLALYNKNNNLIKTFTNQVELAQYLNISKSTIGRYLKSGNILLDKFIIRKFKE</sequence>
<feature type="domain" description="GIY-YIG" evidence="5">
    <location>
        <begin position="1"/>
        <end position="83"/>
    </location>
</feature>
<dbReference type="Pfam" id="PF07460">
    <property type="entry name" value="NUMOD3"/>
    <property type="match status" value="2"/>
</dbReference>
<dbReference type="SUPFAM" id="SSF82771">
    <property type="entry name" value="GIY-YIG endonuclease"/>
    <property type="match status" value="1"/>
</dbReference>
<dbReference type="GO" id="GO:0016787">
    <property type="term" value="F:hydrolase activity"/>
    <property type="evidence" value="ECO:0007669"/>
    <property type="project" value="UniProtKB-KW"/>
</dbReference>
<reference evidence="6" key="1">
    <citation type="journal article" date="2020" name="IMA Fungus">
        <title>The 256 kb mitochondrial genome of Clavaria fumosa is the largest among phylum Basidiomycota and is rich in introns and intronic ORFs.</title>
        <authorList>
            <person name="Wang X."/>
            <person name="Wang Y."/>
            <person name="Yao W."/>
            <person name="Shen J."/>
            <person name="Chen M."/>
            <person name="Gao M."/>
            <person name="Ren J."/>
            <person name="Li Q."/>
            <person name="Liu N."/>
        </authorList>
    </citation>
    <scope>NUCLEOTIDE SEQUENCE</scope>
</reference>
<dbReference type="SMART" id="SM00496">
    <property type="entry name" value="IENR2"/>
    <property type="match status" value="3"/>
</dbReference>
<evidence type="ECO:0000256" key="2">
    <source>
        <dbReference type="ARBA" id="ARBA00022722"/>
    </source>
</evidence>
<dbReference type="InterPro" id="IPR000305">
    <property type="entry name" value="GIY-YIG_endonuc"/>
</dbReference>
<proteinExistence type="predicted"/>